<feature type="region of interest" description="Disordered" evidence="4">
    <location>
        <begin position="357"/>
        <end position="386"/>
    </location>
</feature>
<evidence type="ECO:0000259" key="5">
    <source>
        <dbReference type="Pfam" id="PF00891"/>
    </source>
</evidence>
<dbReference type="CDD" id="cd02440">
    <property type="entry name" value="AdoMet_MTases"/>
    <property type="match status" value="1"/>
</dbReference>
<protein>
    <submittedName>
        <fullName evidence="7">Methyltransferase</fullName>
    </submittedName>
</protein>
<dbReference type="GO" id="GO:0008168">
    <property type="term" value="F:methyltransferase activity"/>
    <property type="evidence" value="ECO:0007669"/>
    <property type="project" value="UniProtKB-KW"/>
</dbReference>
<evidence type="ECO:0000256" key="2">
    <source>
        <dbReference type="ARBA" id="ARBA00022679"/>
    </source>
</evidence>
<dbReference type="PROSITE" id="PS51683">
    <property type="entry name" value="SAM_OMT_II"/>
    <property type="match status" value="1"/>
</dbReference>
<evidence type="ECO:0000256" key="1">
    <source>
        <dbReference type="ARBA" id="ARBA00022603"/>
    </source>
</evidence>
<feature type="domain" description="O-methyltransferase C-terminal" evidence="5">
    <location>
        <begin position="129"/>
        <end position="338"/>
    </location>
</feature>
<evidence type="ECO:0000259" key="6">
    <source>
        <dbReference type="Pfam" id="PF08100"/>
    </source>
</evidence>
<dbReference type="Pfam" id="PF00891">
    <property type="entry name" value="Methyltransf_2"/>
    <property type="match status" value="1"/>
</dbReference>
<dbReference type="InterPro" id="IPR029063">
    <property type="entry name" value="SAM-dependent_MTases_sf"/>
</dbReference>
<comment type="caution">
    <text evidence="7">The sequence shown here is derived from an EMBL/GenBank/DDBJ whole genome shotgun (WGS) entry which is preliminary data.</text>
</comment>
<evidence type="ECO:0000313" key="7">
    <source>
        <dbReference type="EMBL" id="GAA2075190.1"/>
    </source>
</evidence>
<dbReference type="SUPFAM" id="SSF46785">
    <property type="entry name" value="Winged helix' DNA-binding domain"/>
    <property type="match status" value="1"/>
</dbReference>
<feature type="domain" description="O-methyltransferase dimerisation" evidence="6">
    <location>
        <begin position="31"/>
        <end position="103"/>
    </location>
</feature>
<gene>
    <name evidence="7" type="ORF">GCM10009801_29690</name>
</gene>
<dbReference type="Gene3D" id="1.10.287.1350">
    <property type="match status" value="1"/>
</dbReference>
<dbReference type="InterPro" id="IPR016461">
    <property type="entry name" value="COMT-like"/>
</dbReference>
<keyword evidence="1 7" id="KW-0489">Methyltransferase</keyword>
<keyword evidence="3" id="KW-0949">S-adenosyl-L-methionine</keyword>
<organism evidence="7 8">
    <name type="scientific">Streptomyces albiaxialis</name>
    <dbReference type="NCBI Taxonomy" id="329523"/>
    <lineage>
        <taxon>Bacteria</taxon>
        <taxon>Bacillati</taxon>
        <taxon>Actinomycetota</taxon>
        <taxon>Actinomycetes</taxon>
        <taxon>Kitasatosporales</taxon>
        <taxon>Streptomycetaceae</taxon>
        <taxon>Streptomyces</taxon>
    </lineage>
</organism>
<keyword evidence="2" id="KW-0808">Transferase</keyword>
<evidence type="ECO:0000256" key="3">
    <source>
        <dbReference type="ARBA" id="ARBA00022691"/>
    </source>
</evidence>
<dbReference type="Proteomes" id="UP001500016">
    <property type="component" value="Unassembled WGS sequence"/>
</dbReference>
<keyword evidence="8" id="KW-1185">Reference proteome</keyword>
<dbReference type="Gene3D" id="3.40.50.150">
    <property type="entry name" value="Vaccinia Virus protein VP39"/>
    <property type="match status" value="1"/>
</dbReference>
<dbReference type="InterPro" id="IPR012967">
    <property type="entry name" value="COMT_dimerisation"/>
</dbReference>
<feature type="compositionally biased region" description="Pro residues" evidence="4">
    <location>
        <begin position="361"/>
        <end position="375"/>
    </location>
</feature>
<dbReference type="SUPFAM" id="SSF53335">
    <property type="entry name" value="S-adenosyl-L-methionine-dependent methyltransferases"/>
    <property type="match status" value="1"/>
</dbReference>
<sequence>MRSRTKDGTLPRAGRGGAATAEGAARAELTRLANGQLATQVLATGARLGVMDLIGDDTRTAEQVARALGTDPGATLRLLRALAALGALTETAPAAFALTEMGAQLRTDLPESLHSVFRLVTNPGLVRHWERLDEGIRTGGATFAATYGTDIFTYLRDRPDLSAEYNAAMGGGSRAVAADVAAHYDFGRFATVVDMGGGDGTLLSGVLRAHPGVRGVLCDTADGLAQARDRMADAGLAGRCALEPGDFFAAAPSGGDLYVLKSVLHDWDDEQCGVILRNIRRAVPDDGRLLVVETVLPSTVPPDADEVPYLVDVNMLLTYGGRERTRAEYEALCRGAGFGITSVTPLPAPDPYALIEAAPVGPAPSGPAPSGPEPSGPATADPASDA</sequence>
<dbReference type="Pfam" id="PF08100">
    <property type="entry name" value="Dimerisation"/>
    <property type="match status" value="1"/>
</dbReference>
<dbReference type="Gene3D" id="1.10.10.10">
    <property type="entry name" value="Winged helix-like DNA-binding domain superfamily/Winged helix DNA-binding domain"/>
    <property type="match status" value="1"/>
</dbReference>
<dbReference type="InterPro" id="IPR001077">
    <property type="entry name" value="COMT_C"/>
</dbReference>
<name>A0ABN2VX24_9ACTN</name>
<dbReference type="RefSeq" id="WP_344527976.1">
    <property type="nucleotide sequence ID" value="NZ_BAAAPE010000007.1"/>
</dbReference>
<evidence type="ECO:0000256" key="4">
    <source>
        <dbReference type="SAM" id="MobiDB-lite"/>
    </source>
</evidence>
<accession>A0ABN2VX24</accession>
<proteinExistence type="predicted"/>
<dbReference type="InterPro" id="IPR036390">
    <property type="entry name" value="WH_DNA-bd_sf"/>
</dbReference>
<dbReference type="PIRSF" id="PIRSF005739">
    <property type="entry name" value="O-mtase"/>
    <property type="match status" value="1"/>
</dbReference>
<dbReference type="EMBL" id="BAAAPE010000007">
    <property type="protein sequence ID" value="GAA2075190.1"/>
    <property type="molecule type" value="Genomic_DNA"/>
</dbReference>
<reference evidence="7 8" key="1">
    <citation type="journal article" date="2019" name="Int. J. Syst. Evol. Microbiol.">
        <title>The Global Catalogue of Microorganisms (GCM) 10K type strain sequencing project: providing services to taxonomists for standard genome sequencing and annotation.</title>
        <authorList>
            <consortium name="The Broad Institute Genomics Platform"/>
            <consortium name="The Broad Institute Genome Sequencing Center for Infectious Disease"/>
            <person name="Wu L."/>
            <person name="Ma J."/>
        </authorList>
    </citation>
    <scope>NUCLEOTIDE SEQUENCE [LARGE SCALE GENOMIC DNA]</scope>
    <source>
        <strain evidence="7 8">JCM 15478</strain>
    </source>
</reference>
<dbReference type="PANTHER" id="PTHR43712:SF2">
    <property type="entry name" value="O-METHYLTRANSFERASE CICE"/>
    <property type="match status" value="1"/>
</dbReference>
<dbReference type="PANTHER" id="PTHR43712">
    <property type="entry name" value="PUTATIVE (AFU_ORTHOLOGUE AFUA_4G14580)-RELATED"/>
    <property type="match status" value="1"/>
</dbReference>
<dbReference type="GO" id="GO:0032259">
    <property type="term" value="P:methylation"/>
    <property type="evidence" value="ECO:0007669"/>
    <property type="project" value="UniProtKB-KW"/>
</dbReference>
<dbReference type="InterPro" id="IPR036388">
    <property type="entry name" value="WH-like_DNA-bd_sf"/>
</dbReference>
<evidence type="ECO:0000313" key="8">
    <source>
        <dbReference type="Proteomes" id="UP001500016"/>
    </source>
</evidence>